<evidence type="ECO:0000313" key="1">
    <source>
        <dbReference type="EMBL" id="ORC87130.1"/>
    </source>
</evidence>
<proteinExistence type="predicted"/>
<name>A0A1X0NSN7_9TRYP</name>
<accession>A0A1X0NSN7</accession>
<dbReference type="RefSeq" id="XP_028881196.1">
    <property type="nucleotide sequence ID" value="XM_029027341.1"/>
</dbReference>
<organism evidence="1 2">
    <name type="scientific">Trypanosoma theileri</name>
    <dbReference type="NCBI Taxonomy" id="67003"/>
    <lineage>
        <taxon>Eukaryota</taxon>
        <taxon>Discoba</taxon>
        <taxon>Euglenozoa</taxon>
        <taxon>Kinetoplastea</taxon>
        <taxon>Metakinetoplastina</taxon>
        <taxon>Trypanosomatida</taxon>
        <taxon>Trypanosomatidae</taxon>
        <taxon>Trypanosoma</taxon>
    </lineage>
</organism>
<dbReference type="AlphaFoldDB" id="A0A1X0NSN7"/>
<reference evidence="1 2" key="1">
    <citation type="submission" date="2017-03" db="EMBL/GenBank/DDBJ databases">
        <title>An alternative strategy for trypanosome survival in the mammalian bloodstream revealed through genome and transcriptome analysis of the ubiquitous bovine parasite Trypanosoma (Megatrypanum) theileri.</title>
        <authorList>
            <person name="Kelly S."/>
            <person name="Ivens A."/>
            <person name="Mott A."/>
            <person name="O'Neill E."/>
            <person name="Emms D."/>
            <person name="Macleod O."/>
            <person name="Voorheis P."/>
            <person name="Matthews J."/>
            <person name="Matthews K."/>
            <person name="Carrington M."/>
        </authorList>
    </citation>
    <scope>NUCLEOTIDE SEQUENCE [LARGE SCALE GENOMIC DNA]</scope>
    <source>
        <strain evidence="1">Edinburgh</strain>
    </source>
</reference>
<dbReference type="Proteomes" id="UP000192257">
    <property type="component" value="Unassembled WGS sequence"/>
</dbReference>
<sequence length="161" mass="17728">MKKKGSQSASVEKKNPQQGFLQSPEMDFFFFADSLSPQKTCKFIGVYTSHFLPQEWDNNGGRPSSESLGRFFPQLSRAGIQSTLVALASLVIYQIRSPICEKTNTSFEKNQHNLCPHTPFWSQRGAREIGISLWKGSGPFAGVQKPASPCPIGLCALKAST</sequence>
<dbReference type="VEuPathDB" id="TriTrypDB:TM35_000231010"/>
<dbReference type="EMBL" id="NBCO01000023">
    <property type="protein sequence ID" value="ORC87130.1"/>
    <property type="molecule type" value="Genomic_DNA"/>
</dbReference>
<keyword evidence="2" id="KW-1185">Reference proteome</keyword>
<protein>
    <submittedName>
        <fullName evidence="1">Uncharacterized protein</fullName>
    </submittedName>
</protein>
<evidence type="ECO:0000313" key="2">
    <source>
        <dbReference type="Proteomes" id="UP000192257"/>
    </source>
</evidence>
<gene>
    <name evidence="1" type="ORF">TM35_000231010</name>
</gene>
<comment type="caution">
    <text evidence="1">The sequence shown here is derived from an EMBL/GenBank/DDBJ whole genome shotgun (WGS) entry which is preliminary data.</text>
</comment>
<dbReference type="GeneID" id="39987121"/>